<dbReference type="HOGENOM" id="CLU_2132836_0_0_1"/>
<name>C6H9M2_AJECH</name>
<reference evidence="2" key="1">
    <citation type="submission" date="2009-05" db="EMBL/GenBank/DDBJ databases">
        <title>The genome sequence of Ajellomyces capsulatus strain H143.</title>
        <authorList>
            <person name="Champion M."/>
            <person name="Cuomo C.A."/>
            <person name="Ma L.-J."/>
            <person name="Henn M.R."/>
            <person name="Sil A."/>
            <person name="Goldman B."/>
            <person name="Young S.K."/>
            <person name="Kodira C.D."/>
            <person name="Zeng Q."/>
            <person name="Koehrsen M."/>
            <person name="Alvarado L."/>
            <person name="Berlin A.M."/>
            <person name="Borenstein D."/>
            <person name="Chen Z."/>
            <person name="Engels R."/>
            <person name="Freedman E."/>
            <person name="Gellesch M."/>
            <person name="Goldberg J."/>
            <person name="Griggs A."/>
            <person name="Gujja S."/>
            <person name="Heiman D.I."/>
            <person name="Hepburn T.A."/>
            <person name="Howarth C."/>
            <person name="Jen D."/>
            <person name="Larson L."/>
            <person name="Lewis B."/>
            <person name="Mehta T."/>
            <person name="Park D."/>
            <person name="Pearson M."/>
            <person name="Roberts A."/>
            <person name="Saif S."/>
            <person name="Shea T.D."/>
            <person name="Shenoy N."/>
            <person name="Sisk P."/>
            <person name="Stolte C."/>
            <person name="Sykes S."/>
            <person name="Walk T."/>
            <person name="White J."/>
            <person name="Yandava C."/>
            <person name="Klein B."/>
            <person name="McEwen J.G."/>
            <person name="Puccia R."/>
            <person name="Goldman G.H."/>
            <person name="Felipe M.S."/>
            <person name="Nino-Vega G."/>
            <person name="San-Blas G."/>
            <person name="Taylor J.W."/>
            <person name="Mendoza L."/>
            <person name="Galagan J.E."/>
            <person name="Nusbaum C."/>
            <person name="Birren B.W."/>
        </authorList>
    </citation>
    <scope>NUCLEOTIDE SEQUENCE [LARGE SCALE GENOMIC DNA]</scope>
    <source>
        <strain evidence="2">H143</strain>
    </source>
</reference>
<evidence type="ECO:0000313" key="1">
    <source>
        <dbReference type="EMBL" id="EER43005.1"/>
    </source>
</evidence>
<protein>
    <submittedName>
        <fullName evidence="1">Uncharacterized protein</fullName>
    </submittedName>
</protein>
<gene>
    <name evidence="1" type="ORF">HCDG_02903</name>
</gene>
<accession>C6H9M2</accession>
<dbReference type="EMBL" id="GG692421">
    <property type="protein sequence ID" value="EER43005.1"/>
    <property type="molecule type" value="Genomic_DNA"/>
</dbReference>
<dbReference type="Proteomes" id="UP000002624">
    <property type="component" value="Unassembled WGS sequence"/>
</dbReference>
<proteinExistence type="predicted"/>
<evidence type="ECO:0000313" key="2">
    <source>
        <dbReference type="Proteomes" id="UP000002624"/>
    </source>
</evidence>
<dbReference type="VEuPathDB" id="FungiDB:HCDG_02903"/>
<dbReference type="AlphaFoldDB" id="C6H9M2"/>
<sequence>MSSMETRVEPLNQRIGIQGPYRLDKPEIEEMEMMFQKRHYRSLQSEHQCNGIILTIYSACEITGNAKNVAGVPKKLSGINLWEKERGVRTTNSFISSWIHFFKLWKSSMAGLR</sequence>
<organism evidence="1 2">
    <name type="scientific">Ajellomyces capsulatus (strain H143)</name>
    <name type="common">Darling's disease fungus</name>
    <name type="synonym">Histoplasma capsulatum</name>
    <dbReference type="NCBI Taxonomy" id="544712"/>
    <lineage>
        <taxon>Eukaryota</taxon>
        <taxon>Fungi</taxon>
        <taxon>Dikarya</taxon>
        <taxon>Ascomycota</taxon>
        <taxon>Pezizomycotina</taxon>
        <taxon>Eurotiomycetes</taxon>
        <taxon>Eurotiomycetidae</taxon>
        <taxon>Onygenales</taxon>
        <taxon>Ajellomycetaceae</taxon>
        <taxon>Histoplasma</taxon>
    </lineage>
</organism>